<dbReference type="EMBL" id="JALDYZ010000008">
    <property type="protein sequence ID" value="MDI7923388.1"/>
    <property type="molecule type" value="Genomic_DNA"/>
</dbReference>
<gene>
    <name evidence="2" type="ORF">MRS75_14995</name>
</gene>
<organism evidence="2 3">
    <name type="scientific">Ferirhizobium litorale</name>
    <dbReference type="NCBI Taxonomy" id="2927786"/>
    <lineage>
        <taxon>Bacteria</taxon>
        <taxon>Pseudomonadati</taxon>
        <taxon>Pseudomonadota</taxon>
        <taxon>Alphaproteobacteria</taxon>
        <taxon>Hyphomicrobiales</taxon>
        <taxon>Rhizobiaceae</taxon>
        <taxon>Ferirhizobium</taxon>
    </lineage>
</organism>
<dbReference type="Proteomes" id="UP001161580">
    <property type="component" value="Unassembled WGS sequence"/>
</dbReference>
<proteinExistence type="predicted"/>
<feature type="region of interest" description="Disordered" evidence="1">
    <location>
        <begin position="79"/>
        <end position="99"/>
    </location>
</feature>
<name>A0AAE3QHV5_9HYPH</name>
<sequence length="297" mass="31911">MAPETTLETRPSEAELLGAVGWTVTGRERWPWTNEVVNTYQPQDCTATHQRNRNGGIDTQLGDLLIRDGALVEWGRTSRGKPLRPVERPRGVKGGSSSKRSDSAIWAYVRLPGAVASPLTATPYAKPMSGEPAIGDFYSPLPREAPNAKDKHGRSGVEQAREILRAHGVDGSVPFGRLPIPATLCPDGLVSGQQWGGVKQPNPTASEPAGREPEFVRQVEVLNYVDYLRRRLGQHASVLDMAITDATAKEIGVALGHAPAYSEKVGPALIDAAIDALIDLDETARGNFAPSEEKVAA</sequence>
<dbReference type="RefSeq" id="WP_311794449.1">
    <property type="nucleotide sequence ID" value="NZ_JALDYZ010000008.1"/>
</dbReference>
<evidence type="ECO:0000313" key="3">
    <source>
        <dbReference type="Proteomes" id="UP001161580"/>
    </source>
</evidence>
<protein>
    <submittedName>
        <fullName evidence="2">Uncharacterized protein</fullName>
    </submittedName>
</protein>
<evidence type="ECO:0000313" key="2">
    <source>
        <dbReference type="EMBL" id="MDI7923388.1"/>
    </source>
</evidence>
<dbReference type="AlphaFoldDB" id="A0AAE3QHV5"/>
<comment type="caution">
    <text evidence="2">The sequence shown here is derived from an EMBL/GenBank/DDBJ whole genome shotgun (WGS) entry which is preliminary data.</text>
</comment>
<accession>A0AAE3QHV5</accession>
<keyword evidence="3" id="KW-1185">Reference proteome</keyword>
<reference evidence="2" key="1">
    <citation type="submission" date="2022-03" db="EMBL/GenBank/DDBJ databases">
        <title>Fererhizobium litorale gen. nov., sp. nov., isolated from sandy sediments of the Sea of Japan seashore.</title>
        <authorList>
            <person name="Romanenko L."/>
            <person name="Kurilenko V."/>
            <person name="Otstavnykh N."/>
            <person name="Svetashev V."/>
            <person name="Tekutyeva L."/>
            <person name="Isaeva M."/>
            <person name="Mikhailov V."/>
        </authorList>
    </citation>
    <scope>NUCLEOTIDE SEQUENCE</scope>
    <source>
        <strain evidence="2">KMM 9576</strain>
    </source>
</reference>
<evidence type="ECO:0000256" key="1">
    <source>
        <dbReference type="SAM" id="MobiDB-lite"/>
    </source>
</evidence>